<keyword evidence="2" id="KW-0963">Cytoplasm</keyword>
<evidence type="ECO:0000313" key="5">
    <source>
        <dbReference type="Proteomes" id="UP000031977"/>
    </source>
</evidence>
<dbReference type="GO" id="GO:0005737">
    <property type="term" value="C:cytoplasm"/>
    <property type="evidence" value="ECO:0007669"/>
    <property type="project" value="UniProtKB-SubCell"/>
</dbReference>
<dbReference type="InterPro" id="IPR006016">
    <property type="entry name" value="UspA"/>
</dbReference>
<evidence type="ECO:0000313" key="4">
    <source>
        <dbReference type="EMBL" id="KIN12012.1"/>
    </source>
</evidence>
<reference evidence="4 5" key="1">
    <citation type="submission" date="2015-01" db="EMBL/GenBank/DDBJ databases">
        <title>Draft genome of Vibrio mytili type strain CAIM 528.</title>
        <authorList>
            <person name="Gonzalez-Castillo A."/>
            <person name="Gomez-Gil B."/>
            <person name="Enciso-Ibarra J."/>
        </authorList>
    </citation>
    <scope>NUCLEOTIDE SEQUENCE [LARGE SCALE GENOMIC DNA]</scope>
    <source>
        <strain evidence="4 5">CAIM 528</strain>
    </source>
</reference>
<dbReference type="STRING" id="50718.SU60_04430"/>
<dbReference type="AlphaFoldDB" id="A0A0C3ICG2"/>
<dbReference type="RefSeq" id="WP_041154503.1">
    <property type="nucleotide sequence ID" value="NZ_CBCRVP010000021.1"/>
</dbReference>
<dbReference type="SUPFAM" id="SSF52402">
    <property type="entry name" value="Adenine nucleotide alpha hydrolases-like"/>
    <property type="match status" value="1"/>
</dbReference>
<comment type="caution">
    <text evidence="4">The sequence shown here is derived from an EMBL/GenBank/DDBJ whole genome shotgun (WGS) entry which is preliminary data.</text>
</comment>
<comment type="similarity">
    <text evidence="1 2">Belongs to the universal stress protein A family.</text>
</comment>
<protein>
    <recommendedName>
        <fullName evidence="2">Universal stress protein</fullName>
    </recommendedName>
</protein>
<dbReference type="Pfam" id="PF00582">
    <property type="entry name" value="Usp"/>
    <property type="match status" value="1"/>
</dbReference>
<keyword evidence="5" id="KW-1185">Reference proteome</keyword>
<evidence type="ECO:0000259" key="3">
    <source>
        <dbReference type="Pfam" id="PF00582"/>
    </source>
</evidence>
<name>A0A0C3ICG2_9VIBR</name>
<sequence length="129" mass="14240">MSYKHILVAVDLSEASQVVINKAIAQAKDSNCKLSFVYVDVDSVVLEHEVEQKLSQRLQLLADQADYPVSDCQIVIGDLHMKLSGLVKEQEIDLVVCGHHHSLLSRIFSSIPKVANAVEADLLIVYLAD</sequence>
<dbReference type="EMBL" id="JXOK01000009">
    <property type="protein sequence ID" value="KIN12012.1"/>
    <property type="molecule type" value="Genomic_DNA"/>
</dbReference>
<dbReference type="Gene3D" id="3.40.50.620">
    <property type="entry name" value="HUPs"/>
    <property type="match status" value="1"/>
</dbReference>
<organism evidence="4 5">
    <name type="scientific">Vibrio mytili</name>
    <dbReference type="NCBI Taxonomy" id="50718"/>
    <lineage>
        <taxon>Bacteria</taxon>
        <taxon>Pseudomonadati</taxon>
        <taxon>Pseudomonadota</taxon>
        <taxon>Gammaproteobacteria</taxon>
        <taxon>Vibrionales</taxon>
        <taxon>Vibrionaceae</taxon>
        <taxon>Vibrio</taxon>
    </lineage>
</organism>
<dbReference type="Proteomes" id="UP000031977">
    <property type="component" value="Unassembled WGS sequence"/>
</dbReference>
<dbReference type="InterPro" id="IPR006015">
    <property type="entry name" value="Universal_stress_UspA"/>
</dbReference>
<dbReference type="InterPro" id="IPR014729">
    <property type="entry name" value="Rossmann-like_a/b/a_fold"/>
</dbReference>
<gene>
    <name evidence="4" type="ORF">SU60_04430</name>
</gene>
<proteinExistence type="inferred from homology"/>
<comment type="subcellular location">
    <subcellularLocation>
        <location evidence="2">Cytoplasm</location>
    </subcellularLocation>
</comment>
<evidence type="ECO:0000256" key="2">
    <source>
        <dbReference type="PIRNR" id="PIRNR006276"/>
    </source>
</evidence>
<evidence type="ECO:0000256" key="1">
    <source>
        <dbReference type="ARBA" id="ARBA00008791"/>
    </source>
</evidence>
<feature type="domain" description="UspA" evidence="3">
    <location>
        <begin position="3"/>
        <end position="125"/>
    </location>
</feature>
<dbReference type="PIRSF" id="PIRSF006276">
    <property type="entry name" value="UspA"/>
    <property type="match status" value="1"/>
</dbReference>
<dbReference type="OrthoDB" id="9792500at2"/>
<accession>A0A0C3ICG2</accession>